<evidence type="ECO:0000313" key="1">
    <source>
        <dbReference type="EMBL" id="KAK2161039.1"/>
    </source>
</evidence>
<name>A0AAD9JXU8_9ANNE</name>
<dbReference type="EMBL" id="JAODUP010000122">
    <property type="protein sequence ID" value="KAK2161039.1"/>
    <property type="molecule type" value="Genomic_DNA"/>
</dbReference>
<keyword evidence="2" id="KW-1185">Reference proteome</keyword>
<gene>
    <name evidence="1" type="ORF">LSH36_122g04004</name>
</gene>
<dbReference type="Proteomes" id="UP001208570">
    <property type="component" value="Unassembled WGS sequence"/>
</dbReference>
<sequence>MITIPILLENWSLTNQRCSGYPLRYAHLTPQPPGKVCYLAISD</sequence>
<comment type="caution">
    <text evidence="1">The sequence shown here is derived from an EMBL/GenBank/DDBJ whole genome shotgun (WGS) entry which is preliminary data.</text>
</comment>
<evidence type="ECO:0000313" key="2">
    <source>
        <dbReference type="Proteomes" id="UP001208570"/>
    </source>
</evidence>
<accession>A0AAD9JXU8</accession>
<dbReference type="AlphaFoldDB" id="A0AAD9JXU8"/>
<proteinExistence type="predicted"/>
<organism evidence="1 2">
    <name type="scientific">Paralvinella palmiformis</name>
    <dbReference type="NCBI Taxonomy" id="53620"/>
    <lineage>
        <taxon>Eukaryota</taxon>
        <taxon>Metazoa</taxon>
        <taxon>Spiralia</taxon>
        <taxon>Lophotrochozoa</taxon>
        <taxon>Annelida</taxon>
        <taxon>Polychaeta</taxon>
        <taxon>Sedentaria</taxon>
        <taxon>Canalipalpata</taxon>
        <taxon>Terebellida</taxon>
        <taxon>Terebelliformia</taxon>
        <taxon>Alvinellidae</taxon>
        <taxon>Paralvinella</taxon>
    </lineage>
</organism>
<reference evidence="1" key="1">
    <citation type="journal article" date="2023" name="Mol. Biol. Evol.">
        <title>Third-Generation Sequencing Reveals the Adaptive Role of the Epigenome in Three Deep-Sea Polychaetes.</title>
        <authorList>
            <person name="Perez M."/>
            <person name="Aroh O."/>
            <person name="Sun Y."/>
            <person name="Lan Y."/>
            <person name="Juniper S.K."/>
            <person name="Young C.R."/>
            <person name="Angers B."/>
            <person name="Qian P.Y."/>
        </authorList>
    </citation>
    <scope>NUCLEOTIDE SEQUENCE</scope>
    <source>
        <strain evidence="1">P08H-3</strain>
    </source>
</reference>
<protein>
    <submittedName>
        <fullName evidence="1">Uncharacterized protein</fullName>
    </submittedName>
</protein>